<comment type="caution">
    <text evidence="6">The sequence shown here is derived from an EMBL/GenBank/DDBJ whole genome shotgun (WGS) entry which is preliminary data.</text>
</comment>
<dbReference type="InterPro" id="IPR054613">
    <property type="entry name" value="Peptidase_S78_dom"/>
</dbReference>
<keyword evidence="1" id="KW-1188">Viral release from host cell</keyword>
<feature type="compositionally biased region" description="Polar residues" evidence="4">
    <location>
        <begin position="254"/>
        <end position="264"/>
    </location>
</feature>
<feature type="compositionally biased region" description="Acidic residues" evidence="4">
    <location>
        <begin position="229"/>
        <end position="240"/>
    </location>
</feature>
<evidence type="ECO:0000313" key="6">
    <source>
        <dbReference type="EMBL" id="KKN69395.1"/>
    </source>
</evidence>
<feature type="domain" description="Prohead serine protease" evidence="5">
    <location>
        <begin position="20"/>
        <end position="153"/>
    </location>
</feature>
<sequence>MEKNIFLEAKAVGVDSKAGTVTGFATVKEVDRHGDLMLPTAFNDTLENFKKNPVLCWCHDLQALPIGKVISIDVREEGVKFTAKFASSKFAQEILQLFKEKILRAFSVQFIPKKTRDPSDEEKTLHGDELGNVIEKADLLEISPVTVPAVVNALTTKGFGSEVKRLHGWYATEQGKAEAEAEEVKEDDPEPDSKTVHDHVRAAQEFIAQSGQSLNGAKEQIDLAVEILNADEEPAEEPGDEGSGHEEEEKPDQEQASAKDQASFDTLLKNIESDLTSLEKQPAHQGGN</sequence>
<dbReference type="Pfam" id="PF04586">
    <property type="entry name" value="Peptidase_S78"/>
    <property type="match status" value="1"/>
</dbReference>
<protein>
    <recommendedName>
        <fullName evidence="5">Prohead serine protease domain-containing protein</fullName>
    </recommendedName>
</protein>
<feature type="region of interest" description="Disordered" evidence="4">
    <location>
        <begin position="227"/>
        <end position="288"/>
    </location>
</feature>
<dbReference type="GO" id="GO:0006508">
    <property type="term" value="P:proteolysis"/>
    <property type="evidence" value="ECO:0007669"/>
    <property type="project" value="UniProtKB-KW"/>
</dbReference>
<reference evidence="6" key="1">
    <citation type="journal article" date="2015" name="Nature">
        <title>Complex archaea that bridge the gap between prokaryotes and eukaryotes.</title>
        <authorList>
            <person name="Spang A."/>
            <person name="Saw J.H."/>
            <person name="Jorgensen S.L."/>
            <person name="Zaremba-Niedzwiedzka K."/>
            <person name="Martijn J."/>
            <person name="Lind A.E."/>
            <person name="van Eijk R."/>
            <person name="Schleper C."/>
            <person name="Guy L."/>
            <person name="Ettema T.J."/>
        </authorList>
    </citation>
    <scope>NUCLEOTIDE SEQUENCE</scope>
</reference>
<evidence type="ECO:0000259" key="5">
    <source>
        <dbReference type="Pfam" id="PF04586"/>
    </source>
</evidence>
<feature type="region of interest" description="Disordered" evidence="4">
    <location>
        <begin position="174"/>
        <end position="196"/>
    </location>
</feature>
<gene>
    <name evidence="6" type="ORF">LCGC14_0441220</name>
</gene>
<evidence type="ECO:0000256" key="2">
    <source>
        <dbReference type="ARBA" id="ARBA00022670"/>
    </source>
</evidence>
<accession>A0A0F9SK93</accession>
<dbReference type="AlphaFoldDB" id="A0A0F9SK93"/>
<evidence type="ECO:0000256" key="4">
    <source>
        <dbReference type="SAM" id="MobiDB-lite"/>
    </source>
</evidence>
<keyword evidence="3" id="KW-0378">Hydrolase</keyword>
<feature type="compositionally biased region" description="Acidic residues" evidence="4">
    <location>
        <begin position="180"/>
        <end position="190"/>
    </location>
</feature>
<dbReference type="GO" id="GO:0008233">
    <property type="term" value="F:peptidase activity"/>
    <property type="evidence" value="ECO:0007669"/>
    <property type="project" value="UniProtKB-KW"/>
</dbReference>
<name>A0A0F9SK93_9ZZZZ</name>
<evidence type="ECO:0000256" key="3">
    <source>
        <dbReference type="ARBA" id="ARBA00022801"/>
    </source>
</evidence>
<keyword evidence="2" id="KW-0645">Protease</keyword>
<dbReference type="EMBL" id="LAZR01000427">
    <property type="protein sequence ID" value="KKN69395.1"/>
    <property type="molecule type" value="Genomic_DNA"/>
</dbReference>
<proteinExistence type="predicted"/>
<organism evidence="6">
    <name type="scientific">marine sediment metagenome</name>
    <dbReference type="NCBI Taxonomy" id="412755"/>
    <lineage>
        <taxon>unclassified sequences</taxon>
        <taxon>metagenomes</taxon>
        <taxon>ecological metagenomes</taxon>
    </lineage>
</organism>
<evidence type="ECO:0000256" key="1">
    <source>
        <dbReference type="ARBA" id="ARBA00022612"/>
    </source>
</evidence>